<gene>
    <name evidence="2" type="ORF">XENOCAPTIV_022783</name>
</gene>
<feature type="region of interest" description="Disordered" evidence="1">
    <location>
        <begin position="72"/>
        <end position="104"/>
    </location>
</feature>
<comment type="caution">
    <text evidence="2">The sequence shown here is derived from an EMBL/GenBank/DDBJ whole genome shotgun (WGS) entry which is preliminary data.</text>
</comment>
<feature type="compositionally biased region" description="Low complexity" evidence="1">
    <location>
        <begin position="76"/>
        <end position="87"/>
    </location>
</feature>
<accession>A0ABV0QT57</accession>
<sequence>MKNYWQLYFTNSTLPFMISRRHLVIFVLPVSSSCSYDISSKQFVVVNMQTDRISRKYNDLSLKQAVMARRLGQNRSKSCSSLGHSKSVPIKSGPRNSGGPPFRT</sequence>
<dbReference type="Proteomes" id="UP001434883">
    <property type="component" value="Unassembled WGS sequence"/>
</dbReference>
<evidence type="ECO:0000313" key="3">
    <source>
        <dbReference type="Proteomes" id="UP001434883"/>
    </source>
</evidence>
<evidence type="ECO:0000313" key="2">
    <source>
        <dbReference type="EMBL" id="MEQ2199016.1"/>
    </source>
</evidence>
<dbReference type="EMBL" id="JAHRIN010021922">
    <property type="protein sequence ID" value="MEQ2199016.1"/>
    <property type="molecule type" value="Genomic_DNA"/>
</dbReference>
<name>A0ABV0QT57_9TELE</name>
<keyword evidence="3" id="KW-1185">Reference proteome</keyword>
<protein>
    <submittedName>
        <fullName evidence="2">Uncharacterized protein</fullName>
    </submittedName>
</protein>
<dbReference type="PROSITE" id="PS51257">
    <property type="entry name" value="PROKAR_LIPOPROTEIN"/>
    <property type="match status" value="1"/>
</dbReference>
<evidence type="ECO:0000256" key="1">
    <source>
        <dbReference type="SAM" id="MobiDB-lite"/>
    </source>
</evidence>
<organism evidence="2 3">
    <name type="scientific">Xenoophorus captivus</name>
    <dbReference type="NCBI Taxonomy" id="1517983"/>
    <lineage>
        <taxon>Eukaryota</taxon>
        <taxon>Metazoa</taxon>
        <taxon>Chordata</taxon>
        <taxon>Craniata</taxon>
        <taxon>Vertebrata</taxon>
        <taxon>Euteleostomi</taxon>
        <taxon>Actinopterygii</taxon>
        <taxon>Neopterygii</taxon>
        <taxon>Teleostei</taxon>
        <taxon>Neoteleostei</taxon>
        <taxon>Acanthomorphata</taxon>
        <taxon>Ovalentaria</taxon>
        <taxon>Atherinomorphae</taxon>
        <taxon>Cyprinodontiformes</taxon>
        <taxon>Goodeidae</taxon>
        <taxon>Xenoophorus</taxon>
    </lineage>
</organism>
<reference evidence="2 3" key="1">
    <citation type="submission" date="2021-06" db="EMBL/GenBank/DDBJ databases">
        <authorList>
            <person name="Palmer J.M."/>
        </authorList>
    </citation>
    <scope>NUCLEOTIDE SEQUENCE [LARGE SCALE GENOMIC DNA]</scope>
    <source>
        <strain evidence="2 3">XC_2019</strain>
        <tissue evidence="2">Muscle</tissue>
    </source>
</reference>
<proteinExistence type="predicted"/>